<feature type="compositionally biased region" description="Low complexity" evidence="1">
    <location>
        <begin position="34"/>
        <end position="43"/>
    </location>
</feature>
<gene>
    <name evidence="2" type="ORF">NDU88_001447</name>
</gene>
<accession>A0AAV7LCM0</accession>
<evidence type="ECO:0000313" key="2">
    <source>
        <dbReference type="EMBL" id="KAJ1088289.1"/>
    </source>
</evidence>
<feature type="compositionally biased region" description="Basic and acidic residues" evidence="1">
    <location>
        <begin position="21"/>
        <end position="30"/>
    </location>
</feature>
<feature type="region of interest" description="Disordered" evidence="1">
    <location>
        <begin position="1"/>
        <end position="47"/>
    </location>
</feature>
<dbReference type="EMBL" id="JANPWB010000015">
    <property type="protein sequence ID" value="KAJ1088289.1"/>
    <property type="molecule type" value="Genomic_DNA"/>
</dbReference>
<proteinExistence type="predicted"/>
<dbReference type="Proteomes" id="UP001066276">
    <property type="component" value="Chromosome 11"/>
</dbReference>
<protein>
    <submittedName>
        <fullName evidence="2">Uncharacterized protein</fullName>
    </submittedName>
</protein>
<sequence length="161" mass="17912">MGDCSTPQPKRPGGRPANPSADREPEEAKPLLEQAASRAQARQVRLEGRDSIVRFMRRTATGSPEWGREHVRWHATEEEADSQISIEERIPAHGTSLPDISTDTDSHTEGHILTGLGYYKIFQSAMRPSIFGRPSDDYPSSSNTRFAWKLLSSPSRAKLVV</sequence>
<dbReference type="AlphaFoldDB" id="A0AAV7LCM0"/>
<evidence type="ECO:0000313" key="3">
    <source>
        <dbReference type="Proteomes" id="UP001066276"/>
    </source>
</evidence>
<evidence type="ECO:0000256" key="1">
    <source>
        <dbReference type="SAM" id="MobiDB-lite"/>
    </source>
</evidence>
<name>A0AAV7LCM0_PLEWA</name>
<keyword evidence="3" id="KW-1185">Reference proteome</keyword>
<organism evidence="2 3">
    <name type="scientific">Pleurodeles waltl</name>
    <name type="common">Iberian ribbed newt</name>
    <dbReference type="NCBI Taxonomy" id="8319"/>
    <lineage>
        <taxon>Eukaryota</taxon>
        <taxon>Metazoa</taxon>
        <taxon>Chordata</taxon>
        <taxon>Craniata</taxon>
        <taxon>Vertebrata</taxon>
        <taxon>Euteleostomi</taxon>
        <taxon>Amphibia</taxon>
        <taxon>Batrachia</taxon>
        <taxon>Caudata</taxon>
        <taxon>Salamandroidea</taxon>
        <taxon>Salamandridae</taxon>
        <taxon>Pleurodelinae</taxon>
        <taxon>Pleurodeles</taxon>
    </lineage>
</organism>
<reference evidence="2" key="1">
    <citation type="journal article" date="2022" name="bioRxiv">
        <title>Sequencing and chromosome-scale assembly of the giantPleurodeles waltlgenome.</title>
        <authorList>
            <person name="Brown T."/>
            <person name="Elewa A."/>
            <person name="Iarovenko S."/>
            <person name="Subramanian E."/>
            <person name="Araus A.J."/>
            <person name="Petzold A."/>
            <person name="Susuki M."/>
            <person name="Suzuki K.-i.T."/>
            <person name="Hayashi T."/>
            <person name="Toyoda A."/>
            <person name="Oliveira C."/>
            <person name="Osipova E."/>
            <person name="Leigh N.D."/>
            <person name="Simon A."/>
            <person name="Yun M.H."/>
        </authorList>
    </citation>
    <scope>NUCLEOTIDE SEQUENCE</scope>
    <source>
        <strain evidence="2">20211129_DDA</strain>
        <tissue evidence="2">Liver</tissue>
    </source>
</reference>
<comment type="caution">
    <text evidence="2">The sequence shown here is derived from an EMBL/GenBank/DDBJ whole genome shotgun (WGS) entry which is preliminary data.</text>
</comment>